<reference evidence="1 2" key="1">
    <citation type="submission" date="2021-06" db="EMBL/GenBank/DDBJ databases">
        <authorList>
            <person name="Kallberg Y."/>
            <person name="Tangrot J."/>
            <person name="Rosling A."/>
        </authorList>
    </citation>
    <scope>NUCLEOTIDE SEQUENCE [LARGE SCALE GENOMIC DNA]</scope>
    <source>
        <strain evidence="1 2">120-4 pot B 10/14</strain>
    </source>
</reference>
<evidence type="ECO:0000313" key="2">
    <source>
        <dbReference type="Proteomes" id="UP000789901"/>
    </source>
</evidence>
<comment type="caution">
    <text evidence="1">The sequence shown here is derived from an EMBL/GenBank/DDBJ whole genome shotgun (WGS) entry which is preliminary data.</text>
</comment>
<sequence length="88" mass="10449">MLKDAKMRKNLQQTKALQLIENPNDIFDCVIETFEIRKTDINEELKKIKFTVKLKEINALLDEKDLVITILHQEKEFLLEEKEVHPNT</sequence>
<dbReference type="EMBL" id="CAJVQB010021566">
    <property type="protein sequence ID" value="CAG8797421.1"/>
    <property type="molecule type" value="Genomic_DNA"/>
</dbReference>
<proteinExistence type="predicted"/>
<accession>A0ABN7VST3</accession>
<evidence type="ECO:0000313" key="1">
    <source>
        <dbReference type="EMBL" id="CAG8797421.1"/>
    </source>
</evidence>
<dbReference type="Proteomes" id="UP000789901">
    <property type="component" value="Unassembled WGS sequence"/>
</dbReference>
<protein>
    <submittedName>
        <fullName evidence="1">9546_t:CDS:1</fullName>
    </submittedName>
</protein>
<organism evidence="1 2">
    <name type="scientific">Gigaspora margarita</name>
    <dbReference type="NCBI Taxonomy" id="4874"/>
    <lineage>
        <taxon>Eukaryota</taxon>
        <taxon>Fungi</taxon>
        <taxon>Fungi incertae sedis</taxon>
        <taxon>Mucoromycota</taxon>
        <taxon>Glomeromycotina</taxon>
        <taxon>Glomeromycetes</taxon>
        <taxon>Diversisporales</taxon>
        <taxon>Gigasporaceae</taxon>
        <taxon>Gigaspora</taxon>
    </lineage>
</organism>
<name>A0ABN7VST3_GIGMA</name>
<keyword evidence="2" id="KW-1185">Reference proteome</keyword>
<gene>
    <name evidence="1" type="ORF">GMARGA_LOCUS22383</name>
</gene>